<feature type="region of interest" description="Disordered" evidence="1">
    <location>
        <begin position="242"/>
        <end position="262"/>
    </location>
</feature>
<dbReference type="EMBL" id="QTTT01000001">
    <property type="protein sequence ID" value="REF00524.1"/>
    <property type="molecule type" value="Genomic_DNA"/>
</dbReference>
<organism evidence="2 3">
    <name type="scientific">Thermomonospora umbrina</name>
    <dbReference type="NCBI Taxonomy" id="111806"/>
    <lineage>
        <taxon>Bacteria</taxon>
        <taxon>Bacillati</taxon>
        <taxon>Actinomycetota</taxon>
        <taxon>Actinomycetes</taxon>
        <taxon>Streptosporangiales</taxon>
        <taxon>Thermomonosporaceae</taxon>
        <taxon>Thermomonospora</taxon>
    </lineage>
</organism>
<evidence type="ECO:0000313" key="2">
    <source>
        <dbReference type="EMBL" id="REF00524.1"/>
    </source>
</evidence>
<keyword evidence="3" id="KW-1185">Reference proteome</keyword>
<accession>A0A3D9T2D7</accession>
<gene>
    <name evidence="2" type="ORF">DFJ69_6069</name>
</gene>
<evidence type="ECO:0000256" key="1">
    <source>
        <dbReference type="SAM" id="MobiDB-lite"/>
    </source>
</evidence>
<proteinExistence type="predicted"/>
<evidence type="ECO:0000313" key="3">
    <source>
        <dbReference type="Proteomes" id="UP000256661"/>
    </source>
</evidence>
<dbReference type="Proteomes" id="UP000256661">
    <property type="component" value="Unassembled WGS sequence"/>
</dbReference>
<sequence length="262" mass="27809">MNARRRRRAVAPRRGQDESAAGVTQRSAGSAHASRPLRTPLAPFTGVHRTRRAPDVDLSAATEPNNSITHDRSVSPVRSAICRTLRGFPRAARRPCVDPQIPSPLQNLSGCGALLRRQDRACSARPPGHPVHRIQSRRAAAGPGRRSRSRTVPVSSHRTPTDSSGLSKSAVRRAAVDVICAVAVVATVAAASEISRHGRSIGGNGGNGGNGGQDCRWACSIGLRPETVRPPEEPAKVERTRWGLGDTPRSSRIGCPFHGNAA</sequence>
<feature type="region of interest" description="Disordered" evidence="1">
    <location>
        <begin position="120"/>
        <end position="168"/>
    </location>
</feature>
<protein>
    <submittedName>
        <fullName evidence="2">Uncharacterized protein</fullName>
    </submittedName>
</protein>
<feature type="compositionally biased region" description="Basic residues" evidence="1">
    <location>
        <begin position="1"/>
        <end position="11"/>
    </location>
</feature>
<reference evidence="2 3" key="1">
    <citation type="submission" date="2018-08" db="EMBL/GenBank/DDBJ databases">
        <title>Sequencing the genomes of 1000 actinobacteria strains.</title>
        <authorList>
            <person name="Klenk H.-P."/>
        </authorList>
    </citation>
    <scope>NUCLEOTIDE SEQUENCE [LARGE SCALE GENOMIC DNA]</scope>
    <source>
        <strain evidence="2 3">DSM 43927</strain>
    </source>
</reference>
<feature type="compositionally biased region" description="Low complexity" evidence="1">
    <location>
        <begin position="137"/>
        <end position="158"/>
    </location>
</feature>
<feature type="region of interest" description="Disordered" evidence="1">
    <location>
        <begin position="1"/>
        <end position="72"/>
    </location>
</feature>
<name>A0A3D9T2D7_9ACTN</name>
<dbReference type="AlphaFoldDB" id="A0A3D9T2D7"/>
<comment type="caution">
    <text evidence="2">The sequence shown here is derived from an EMBL/GenBank/DDBJ whole genome shotgun (WGS) entry which is preliminary data.</text>
</comment>